<dbReference type="RefSeq" id="WP_213409296.1">
    <property type="nucleotide sequence ID" value="NZ_CP074441.1"/>
</dbReference>
<evidence type="ECO:0000256" key="1">
    <source>
        <dbReference type="SAM" id="Phobius"/>
    </source>
</evidence>
<keyword evidence="3" id="KW-1185">Reference proteome</keyword>
<dbReference type="EMBL" id="JAOZFE010000001">
    <property type="protein sequence ID" value="MCW0952688.1"/>
    <property type="molecule type" value="Genomic_DNA"/>
</dbReference>
<reference evidence="2 3" key="1">
    <citation type="submission" date="2022-10" db="EMBL/GenBank/DDBJ databases">
        <title>Weissella fermenti sp. nov., isolated from fermented cabbage.</title>
        <authorList>
            <person name="Lee J.K."/>
            <person name="Baek J.H."/>
            <person name="Choi D.G."/>
            <person name="Kim J.M."/>
            <person name="Jeon C.O."/>
        </authorList>
    </citation>
    <scope>NUCLEOTIDE SEQUENCE [LARGE SCALE GENOMIC DNA]</scope>
    <source>
        <strain evidence="2 3">KACC 18534</strain>
    </source>
</reference>
<proteinExistence type="predicted"/>
<protein>
    <submittedName>
        <fullName evidence="2">Uncharacterized protein</fullName>
    </submittedName>
</protein>
<evidence type="ECO:0000313" key="2">
    <source>
        <dbReference type="EMBL" id="MCW0952688.1"/>
    </source>
</evidence>
<evidence type="ECO:0000313" key="3">
    <source>
        <dbReference type="Proteomes" id="UP001526225"/>
    </source>
</evidence>
<comment type="caution">
    <text evidence="2">The sequence shown here is derived from an EMBL/GenBank/DDBJ whole genome shotgun (WGS) entry which is preliminary data.</text>
</comment>
<sequence>MITTKRRGFILITSLGLSALIVIYTLGVLPMKHHALLSIREQRQSLEKRL</sequence>
<keyword evidence="1" id="KW-0472">Membrane</keyword>
<gene>
    <name evidence="2" type="ORF">OIT44_01170</name>
</gene>
<keyword evidence="1" id="KW-1133">Transmembrane helix</keyword>
<accession>A0ABT3E2N8</accession>
<organism evidence="2 3">
    <name type="scientific">Weissella ceti</name>
    <dbReference type="NCBI Taxonomy" id="759620"/>
    <lineage>
        <taxon>Bacteria</taxon>
        <taxon>Bacillati</taxon>
        <taxon>Bacillota</taxon>
        <taxon>Bacilli</taxon>
        <taxon>Lactobacillales</taxon>
        <taxon>Lactobacillaceae</taxon>
        <taxon>Weissella</taxon>
    </lineage>
</organism>
<dbReference type="Proteomes" id="UP001526225">
    <property type="component" value="Unassembled WGS sequence"/>
</dbReference>
<keyword evidence="1" id="KW-0812">Transmembrane</keyword>
<name>A0ABT3E2N8_9LACO</name>
<feature type="transmembrane region" description="Helical" evidence="1">
    <location>
        <begin position="9"/>
        <end position="29"/>
    </location>
</feature>